<evidence type="ECO:0000313" key="1">
    <source>
        <dbReference type="EMBL" id="RCW18748.1"/>
    </source>
</evidence>
<dbReference type="EnsemblPlants" id="RCW18748">
    <property type="protein sequence ID" value="RCW18748"/>
    <property type="gene ID" value="GLYMA_20G117500"/>
</dbReference>
<dbReference type="AlphaFoldDB" id="A0A368UG85"/>
<dbReference type="Pfam" id="PF05553">
    <property type="entry name" value="DUF761"/>
    <property type="match status" value="1"/>
</dbReference>
<dbReference type="Proteomes" id="UP000008827">
    <property type="component" value="Chromosome 20"/>
</dbReference>
<reference evidence="1 2" key="1">
    <citation type="journal article" date="2010" name="Nature">
        <title>Genome sequence of the palaeopolyploid soybean.</title>
        <authorList>
            <person name="Schmutz J."/>
            <person name="Cannon S.B."/>
            <person name="Schlueter J."/>
            <person name="Ma J."/>
            <person name="Mitros T."/>
            <person name="Nelson W."/>
            <person name="Hyten D.L."/>
            <person name="Song Q."/>
            <person name="Thelen J.J."/>
            <person name="Cheng J."/>
            <person name="Xu D."/>
            <person name="Hellsten U."/>
            <person name="May G.D."/>
            <person name="Yu Y."/>
            <person name="Sakurai T."/>
            <person name="Umezawa T."/>
            <person name="Bhattacharyya M.K."/>
            <person name="Sandhu D."/>
            <person name="Valliyodan B."/>
            <person name="Lindquist E."/>
            <person name="Peto M."/>
            <person name="Grant D."/>
            <person name="Shu S."/>
            <person name="Goodstein D."/>
            <person name="Barry K."/>
            <person name="Futrell-Griggs M."/>
            <person name="Abernathy B."/>
            <person name="Du J."/>
            <person name="Tian Z."/>
            <person name="Zhu L."/>
            <person name="Gill N."/>
            <person name="Joshi T."/>
            <person name="Libault M."/>
            <person name="Sethuraman A."/>
            <person name="Zhang X.-C."/>
            <person name="Shinozaki K."/>
            <person name="Nguyen H.T."/>
            <person name="Wing R.A."/>
            <person name="Cregan P."/>
            <person name="Specht J."/>
            <person name="Grimwood J."/>
            <person name="Rokhsar D."/>
            <person name="Stacey G."/>
            <person name="Shoemaker R.C."/>
            <person name="Jackson S.A."/>
        </authorList>
    </citation>
    <scope>NUCLEOTIDE SEQUENCE [LARGE SCALE GENOMIC DNA]</scope>
    <source>
        <strain evidence="2">cv. Williams 82</strain>
        <tissue evidence="1">Callus</tissue>
    </source>
</reference>
<proteinExistence type="predicted"/>
<dbReference type="OrthoDB" id="1936669at2759"/>
<evidence type="ECO:0000313" key="3">
    <source>
        <dbReference type="Proteomes" id="UP000008827"/>
    </source>
</evidence>
<reference evidence="2" key="3">
    <citation type="submission" date="2019-01" db="UniProtKB">
        <authorList>
            <consortium name="EnsemblPlants"/>
        </authorList>
    </citation>
    <scope>IDENTIFICATION</scope>
    <source>
        <strain evidence="2">Williams 82</strain>
    </source>
</reference>
<gene>
    <name evidence="1" type="ORF">GLYMA_20G117500</name>
</gene>
<dbReference type="InterPro" id="IPR008480">
    <property type="entry name" value="DUF761_pln"/>
</dbReference>
<dbReference type="Gramene" id="RCW18748">
    <property type="protein sequence ID" value="RCW18748"/>
    <property type="gene ID" value="GLYMA_20G117500"/>
</dbReference>
<name>A0A368UG85_SOYBN</name>
<sequence>MPRKRSPIFLKVSLLIHKLRKPIIPKLFPFLKKLRKREELKLLRHYDYGEYQFSASSTPLIHRNQFKNRGHRDLCSLQIEGSEEALPSGNFEIEDGFIEAEDLYDSVDEKAERFIETFYQQMRMQSQNPYISSSHSSLCGTA</sequence>
<organism evidence="1">
    <name type="scientific">Glycine max</name>
    <name type="common">Soybean</name>
    <name type="synonym">Glycine hispida</name>
    <dbReference type="NCBI Taxonomy" id="3847"/>
    <lineage>
        <taxon>Eukaryota</taxon>
        <taxon>Viridiplantae</taxon>
        <taxon>Streptophyta</taxon>
        <taxon>Embryophyta</taxon>
        <taxon>Tracheophyta</taxon>
        <taxon>Spermatophyta</taxon>
        <taxon>Magnoliopsida</taxon>
        <taxon>eudicotyledons</taxon>
        <taxon>Gunneridae</taxon>
        <taxon>Pentapetalae</taxon>
        <taxon>rosids</taxon>
        <taxon>fabids</taxon>
        <taxon>Fabales</taxon>
        <taxon>Fabaceae</taxon>
        <taxon>Papilionoideae</taxon>
        <taxon>50 kb inversion clade</taxon>
        <taxon>NPAAA clade</taxon>
        <taxon>indigoferoid/millettioid clade</taxon>
        <taxon>Phaseoleae</taxon>
        <taxon>Glycine</taxon>
        <taxon>Glycine subgen. Soja</taxon>
    </lineage>
</organism>
<dbReference type="ExpressionAtlas" id="A0A368UG85">
    <property type="expression patterns" value="differential"/>
</dbReference>
<dbReference type="EMBL" id="CM000853">
    <property type="protein sequence ID" value="RCW18748.1"/>
    <property type="molecule type" value="Genomic_DNA"/>
</dbReference>
<dbReference type="PANTHER" id="PTHR33265">
    <property type="entry name" value="AVR9/CF-9 RAPIDLY ELICITED PROTEIN-RELATED"/>
    <property type="match status" value="1"/>
</dbReference>
<dbReference type="OMA" id="TPLIHYH"/>
<dbReference type="PANTHER" id="PTHR33265:SF10">
    <property type="entry name" value="OS01G0133200 PROTEIN"/>
    <property type="match status" value="1"/>
</dbReference>
<evidence type="ECO:0008006" key="4">
    <source>
        <dbReference type="Google" id="ProtNLM"/>
    </source>
</evidence>
<protein>
    <recommendedName>
        <fullName evidence="4">Cotton fiber protein</fullName>
    </recommendedName>
</protein>
<keyword evidence="3" id="KW-1185">Reference proteome</keyword>
<accession>A0A368UG85</accession>
<dbReference type="InParanoid" id="A0A368UG85"/>
<reference evidence="1" key="2">
    <citation type="submission" date="2018-07" db="EMBL/GenBank/DDBJ databases">
        <title>WGS assembly of Glycine max.</title>
        <authorList>
            <person name="Schmutz J."/>
            <person name="Cannon S."/>
            <person name="Schlueter J."/>
            <person name="Ma J."/>
            <person name="Mitros T."/>
            <person name="Nelson W."/>
            <person name="Hyten D."/>
            <person name="Song Q."/>
            <person name="Thelen J."/>
            <person name="Cheng J."/>
            <person name="Xu D."/>
            <person name="Hellsten U."/>
            <person name="May G."/>
            <person name="Yu Y."/>
            <person name="Sakurai T."/>
            <person name="Umezawa T."/>
            <person name="Bhattacharyya M."/>
            <person name="Sandhu D."/>
            <person name="Valliyodan B."/>
            <person name="Lindquist E."/>
            <person name="Peto M."/>
            <person name="Grant D."/>
            <person name="Shu S."/>
            <person name="Goodstein D."/>
            <person name="Barry K."/>
            <person name="Futrell-Griggs M."/>
            <person name="Abernathy B."/>
            <person name="Du J."/>
            <person name="Tian Z."/>
            <person name="Zhu L."/>
            <person name="Gill N."/>
            <person name="Joshi T."/>
            <person name="Libault M."/>
            <person name="Sethuraman A."/>
            <person name="Zhang X."/>
            <person name="Shinozaki K."/>
            <person name="Nguyen H."/>
            <person name="Wing R."/>
            <person name="Cregan P."/>
            <person name="Specht J."/>
            <person name="Grimwood J."/>
            <person name="Rokhsar D."/>
            <person name="Stacey G."/>
            <person name="Shoemaker R."/>
            <person name="Jackson S."/>
        </authorList>
    </citation>
    <scope>NUCLEOTIDE SEQUENCE</scope>
    <source>
        <tissue evidence="1">Callus</tissue>
    </source>
</reference>
<evidence type="ECO:0000313" key="2">
    <source>
        <dbReference type="EnsemblPlants" id="RCW18748"/>
    </source>
</evidence>